<evidence type="ECO:0000259" key="1">
    <source>
        <dbReference type="Pfam" id="PF23771"/>
    </source>
</evidence>
<feature type="domain" description="DUF7168" evidence="1">
    <location>
        <begin position="71"/>
        <end position="180"/>
    </location>
</feature>
<evidence type="ECO:0000313" key="2">
    <source>
        <dbReference type="EMBL" id="MBB5986014.1"/>
    </source>
</evidence>
<protein>
    <recommendedName>
        <fullName evidence="1">DUF7168 domain-containing protein</fullName>
    </recommendedName>
</protein>
<dbReference type="EMBL" id="JACHKA010000001">
    <property type="protein sequence ID" value="MBB5986014.1"/>
    <property type="molecule type" value="Genomic_DNA"/>
</dbReference>
<reference evidence="2 3" key="1">
    <citation type="submission" date="2020-08" db="EMBL/GenBank/DDBJ databases">
        <title>Exploring microbial biodiversity for novel pathways involved in the catabolism of aromatic compounds derived from lignin.</title>
        <authorList>
            <person name="Elkins J."/>
        </authorList>
    </citation>
    <scope>NUCLEOTIDE SEQUENCE [LARGE SCALE GENOMIC DNA]</scope>
    <source>
        <strain evidence="2 3">B1D3A</strain>
    </source>
</reference>
<sequence>MTEREKIAARIRALRAKTVENGCTEDEAIAAAEMLAKLLAKHNMTIDEAEMRASPFEQHSQSHEDRVGERLWKIAATVSELTGTRYWTSRPGVYPIEITFFGFAHEVEVARYMLEICAGAMRREHARLEREAWPRILRRSKLLPFLDGMADRLALRIRDLIPPKPVGTGLMVLHDELGAAASPKTEPLRARGSRNLETGYLDGLAAADRVALNKGLTGGARQAEALIG</sequence>
<comment type="caution">
    <text evidence="2">The sequence shown here is derived from an EMBL/GenBank/DDBJ whole genome shotgun (WGS) entry which is preliminary data.</text>
</comment>
<organism evidence="2 3">
    <name type="scientific">Sphingobium lignivorans</name>
    <dbReference type="NCBI Taxonomy" id="2735886"/>
    <lineage>
        <taxon>Bacteria</taxon>
        <taxon>Pseudomonadati</taxon>
        <taxon>Pseudomonadota</taxon>
        <taxon>Alphaproteobacteria</taxon>
        <taxon>Sphingomonadales</taxon>
        <taxon>Sphingomonadaceae</taxon>
        <taxon>Sphingobium</taxon>
    </lineage>
</organism>
<keyword evidence="3" id="KW-1185">Reference proteome</keyword>
<evidence type="ECO:0000313" key="3">
    <source>
        <dbReference type="Proteomes" id="UP001138540"/>
    </source>
</evidence>
<proteinExistence type="predicted"/>
<name>A0ABR6NFE7_9SPHN</name>
<dbReference type="RefSeq" id="WP_184153073.1">
    <property type="nucleotide sequence ID" value="NZ_JACHKA010000001.1"/>
</dbReference>
<gene>
    <name evidence="2" type="ORF">HNP60_001988</name>
</gene>
<dbReference type="InterPro" id="IPR055592">
    <property type="entry name" value="DUF7168"/>
</dbReference>
<accession>A0ABR6NFE7</accession>
<dbReference type="Pfam" id="PF23771">
    <property type="entry name" value="DUF7168"/>
    <property type="match status" value="1"/>
</dbReference>
<dbReference type="Proteomes" id="UP001138540">
    <property type="component" value="Unassembled WGS sequence"/>
</dbReference>